<name>A0A4P2VLW8_FLUSA</name>
<evidence type="ECO:0000313" key="1">
    <source>
        <dbReference type="EMBL" id="BBH54346.1"/>
    </source>
</evidence>
<dbReference type="AlphaFoldDB" id="A0A4P2VLW8"/>
<gene>
    <name evidence="1" type="ORF">JCM31447_28100</name>
</gene>
<dbReference type="KEGG" id="sbf:JCM31447_28100"/>
<organism evidence="1 2">
    <name type="scientific">Fluviispira sanaruensis</name>
    <dbReference type="NCBI Taxonomy" id="2493639"/>
    <lineage>
        <taxon>Bacteria</taxon>
        <taxon>Pseudomonadati</taxon>
        <taxon>Bdellovibrionota</taxon>
        <taxon>Oligoflexia</taxon>
        <taxon>Silvanigrellales</taxon>
        <taxon>Silvanigrellaceae</taxon>
        <taxon>Fluviispira</taxon>
    </lineage>
</organism>
<dbReference type="RefSeq" id="WP_130611924.1">
    <property type="nucleotide sequence ID" value="NZ_AP019368.1"/>
</dbReference>
<accession>A0A4P2VLW8</accession>
<reference evidence="1 2" key="1">
    <citation type="submission" date="2018-12" db="EMBL/GenBank/DDBJ databases">
        <title>Rubrispira sanarue gen. nov., sp., nov., a member of the order Silvanigrellales, isolated from a brackish lake in Hamamatsu Japan.</title>
        <authorList>
            <person name="Maejima Y."/>
            <person name="Iino T."/>
            <person name="Muraguchi Y."/>
            <person name="Fukuda K."/>
            <person name="Nojiri H."/>
            <person name="Ohkuma M."/>
            <person name="Moriuchi R."/>
            <person name="Dohra H."/>
            <person name="Kimbara K."/>
            <person name="Shintani M."/>
        </authorList>
    </citation>
    <scope>NUCLEOTIDE SEQUENCE [LARGE SCALE GENOMIC DNA]</scope>
    <source>
        <strain evidence="1 2">RF1110005</strain>
    </source>
</reference>
<keyword evidence="2" id="KW-1185">Reference proteome</keyword>
<evidence type="ECO:0000313" key="2">
    <source>
        <dbReference type="Proteomes" id="UP000291236"/>
    </source>
</evidence>
<dbReference type="Proteomes" id="UP000291236">
    <property type="component" value="Chromosome"/>
</dbReference>
<dbReference type="EMBL" id="AP019368">
    <property type="protein sequence ID" value="BBH54346.1"/>
    <property type="molecule type" value="Genomic_DNA"/>
</dbReference>
<proteinExistence type="predicted"/>
<dbReference type="OrthoDB" id="8565659at2"/>
<sequence>MNDIFVKTDRMQNGSMVIQTSQTRVLLNALPVATVGDDVSCALHGLSTLVDEMLKDRTFICKKSFEEKKPWIKKVNNKNVLVLKNESILERVPNGFTENYVKK</sequence>
<protein>
    <submittedName>
        <fullName evidence="1">Uncharacterized protein</fullName>
    </submittedName>
</protein>